<evidence type="ECO:0000313" key="3">
    <source>
        <dbReference type="Proteomes" id="UP000187203"/>
    </source>
</evidence>
<organism evidence="2 3">
    <name type="scientific">Corchorus olitorius</name>
    <dbReference type="NCBI Taxonomy" id="93759"/>
    <lineage>
        <taxon>Eukaryota</taxon>
        <taxon>Viridiplantae</taxon>
        <taxon>Streptophyta</taxon>
        <taxon>Embryophyta</taxon>
        <taxon>Tracheophyta</taxon>
        <taxon>Spermatophyta</taxon>
        <taxon>Magnoliopsida</taxon>
        <taxon>eudicotyledons</taxon>
        <taxon>Gunneridae</taxon>
        <taxon>Pentapetalae</taxon>
        <taxon>rosids</taxon>
        <taxon>malvids</taxon>
        <taxon>Malvales</taxon>
        <taxon>Malvaceae</taxon>
        <taxon>Grewioideae</taxon>
        <taxon>Apeibeae</taxon>
        <taxon>Corchorus</taxon>
    </lineage>
</organism>
<dbReference type="AlphaFoldDB" id="A0A1R3JT82"/>
<accession>A0A1R3JT82</accession>
<feature type="region of interest" description="Disordered" evidence="1">
    <location>
        <begin position="29"/>
        <end position="86"/>
    </location>
</feature>
<dbReference type="EMBL" id="AWUE01015381">
    <property type="protein sequence ID" value="OMO98102.1"/>
    <property type="molecule type" value="Genomic_DNA"/>
</dbReference>
<dbReference type="STRING" id="93759.A0A1R3JT82"/>
<feature type="compositionally biased region" description="Low complexity" evidence="1">
    <location>
        <begin position="29"/>
        <end position="42"/>
    </location>
</feature>
<name>A0A1R3JT82_9ROSI</name>
<sequence length="172" mass="18929">MGRQPCCDKLGVKKGPWTAEEDKKLKPAAEVAVAATQQEAVTCQGNNDEPKNLDDPKNSTDHHEFSPLTENSSTDESRASSESGCSDDDSLMNLIWSEAFLNDLTWNFPASREFGFSSSSSSSSAEENSNNFSSWLLDYQNNIGDIDHHDHSFVFGGFSEFDINTIDMGANF</sequence>
<protein>
    <submittedName>
        <fullName evidence="2">Uncharacterized protein</fullName>
    </submittedName>
</protein>
<reference evidence="3" key="1">
    <citation type="submission" date="2013-09" db="EMBL/GenBank/DDBJ databases">
        <title>Corchorus olitorius genome sequencing.</title>
        <authorList>
            <person name="Alam M."/>
            <person name="Haque M.S."/>
            <person name="Islam M.S."/>
            <person name="Emdad E.M."/>
            <person name="Islam M.M."/>
            <person name="Ahmed B."/>
            <person name="Halim A."/>
            <person name="Hossen Q.M.M."/>
            <person name="Hossain M.Z."/>
            <person name="Ahmed R."/>
            <person name="Khan M.M."/>
            <person name="Islam R."/>
            <person name="Rashid M.M."/>
            <person name="Khan S.A."/>
            <person name="Rahman M.S."/>
            <person name="Alam M."/>
            <person name="Yahiya A.S."/>
            <person name="Khan M.S."/>
            <person name="Azam M.S."/>
            <person name="Haque T."/>
            <person name="Lashkar M.Z.H."/>
            <person name="Akhand A.I."/>
            <person name="Morshed G."/>
            <person name="Roy S."/>
            <person name="Uddin K.S."/>
            <person name="Rabeya T."/>
            <person name="Hossain A.S."/>
            <person name="Chowdhury A."/>
            <person name="Snigdha A.R."/>
            <person name="Mortoza M.S."/>
            <person name="Matin S.A."/>
            <person name="Hoque S.M.E."/>
            <person name="Islam M.K."/>
            <person name="Roy D.K."/>
            <person name="Haider R."/>
            <person name="Moosa M.M."/>
            <person name="Elias S.M."/>
            <person name="Hasan A.M."/>
            <person name="Jahan S."/>
            <person name="Shafiuddin M."/>
            <person name="Mahmood N."/>
            <person name="Shommy N.S."/>
        </authorList>
    </citation>
    <scope>NUCLEOTIDE SEQUENCE [LARGE SCALE GENOMIC DNA]</scope>
    <source>
        <strain evidence="3">cv. O-4</strain>
    </source>
</reference>
<proteinExistence type="predicted"/>
<dbReference type="Proteomes" id="UP000187203">
    <property type="component" value="Unassembled WGS sequence"/>
</dbReference>
<comment type="caution">
    <text evidence="2">The sequence shown here is derived from an EMBL/GenBank/DDBJ whole genome shotgun (WGS) entry which is preliminary data.</text>
</comment>
<evidence type="ECO:0000256" key="1">
    <source>
        <dbReference type="SAM" id="MobiDB-lite"/>
    </source>
</evidence>
<keyword evidence="3" id="KW-1185">Reference proteome</keyword>
<feature type="compositionally biased region" description="Basic and acidic residues" evidence="1">
    <location>
        <begin position="48"/>
        <end position="65"/>
    </location>
</feature>
<dbReference type="OrthoDB" id="2143914at2759"/>
<gene>
    <name evidence="2" type="ORF">COLO4_14148</name>
</gene>
<evidence type="ECO:0000313" key="2">
    <source>
        <dbReference type="EMBL" id="OMO98102.1"/>
    </source>
</evidence>